<dbReference type="GO" id="GO:0034256">
    <property type="term" value="F:chlorophyll(ide) b reductase activity"/>
    <property type="evidence" value="ECO:0007669"/>
    <property type="project" value="TreeGrafter"/>
</dbReference>
<reference evidence="4" key="1">
    <citation type="submission" date="2021-01" db="EMBL/GenBank/DDBJ databases">
        <authorList>
            <person name="Corre E."/>
            <person name="Pelletier E."/>
            <person name="Niang G."/>
            <person name="Scheremetjew M."/>
            <person name="Finn R."/>
            <person name="Kale V."/>
            <person name="Holt S."/>
            <person name="Cochrane G."/>
            <person name="Meng A."/>
            <person name="Brown T."/>
            <person name="Cohen L."/>
        </authorList>
    </citation>
    <scope>NUCLEOTIDE SEQUENCE</scope>
    <source>
        <strain evidence="4">CCMP2877</strain>
    </source>
</reference>
<sequence length="360" mass="38107">MAKARPEPEPRPEPRRRPQPQPQTNPNHSPNPNPKTLPHTPINLNPMASEGGSSSPWLGLIAGAAMGAYGAYTIAKSAGALHKVDTSQRGYTVVITGSTRGLGRAMAQEFLTYGDKVVVNGRSLESVARTVEELKRAAPDGAEVLGFAADVADAAAVQKMADAAKREFGSIDFWINNAGMSQAPRAALHETPPATVEKILRANLLGALNGARAAARVMLGQAAGRAGLDTRGLIFFVEGAGSRGGGTPMSAAYGASKAALPQLTKSLKKELRAHNIGVHQLSPGMVMTDLLLSGSRDNARALKVFNILAEQPESVAKWIVPRIRGVKTLKAEPIRFLTPPGVAYRFLTAQSRKDRLVVVP</sequence>
<dbReference type="InterPro" id="IPR036291">
    <property type="entry name" value="NAD(P)-bd_dom_sf"/>
</dbReference>
<accession>A0A7S1XS63</accession>
<dbReference type="AlphaFoldDB" id="A0A7S1XS63"/>
<evidence type="ECO:0000256" key="1">
    <source>
        <dbReference type="RuleBase" id="RU000363"/>
    </source>
</evidence>
<feature type="compositionally biased region" description="Pro residues" evidence="2">
    <location>
        <begin position="19"/>
        <end position="35"/>
    </location>
</feature>
<feature type="domain" description="Ketoreductase" evidence="3">
    <location>
        <begin position="91"/>
        <end position="284"/>
    </location>
</feature>
<protein>
    <recommendedName>
        <fullName evidence="3">Ketoreductase domain-containing protein</fullName>
    </recommendedName>
</protein>
<dbReference type="InterPro" id="IPR002347">
    <property type="entry name" value="SDR_fam"/>
</dbReference>
<gene>
    <name evidence="4" type="ORF">PPAR1163_LOCUS16948</name>
</gene>
<name>A0A7S1XS63_9STRA</name>
<dbReference type="PRINTS" id="PR00081">
    <property type="entry name" value="GDHRDH"/>
</dbReference>
<proteinExistence type="inferred from homology"/>
<dbReference type="Gene3D" id="3.40.50.720">
    <property type="entry name" value="NAD(P)-binding Rossmann-like Domain"/>
    <property type="match status" value="1"/>
</dbReference>
<evidence type="ECO:0000259" key="3">
    <source>
        <dbReference type="SMART" id="SM00822"/>
    </source>
</evidence>
<dbReference type="EMBL" id="HBGJ01026525">
    <property type="protein sequence ID" value="CAD9258576.1"/>
    <property type="molecule type" value="Transcribed_RNA"/>
</dbReference>
<dbReference type="PRINTS" id="PR00080">
    <property type="entry name" value="SDRFAMILY"/>
</dbReference>
<dbReference type="Pfam" id="PF00106">
    <property type="entry name" value="adh_short"/>
    <property type="match status" value="1"/>
</dbReference>
<dbReference type="PANTHER" id="PTHR24314:SF21">
    <property type="entry name" value="CHLOROPHYLL(IDE) B REDUCTASE NYC1, CHLOROPLASTIC-RELATED"/>
    <property type="match status" value="1"/>
</dbReference>
<dbReference type="GO" id="GO:0015996">
    <property type="term" value="P:chlorophyll catabolic process"/>
    <property type="evidence" value="ECO:0007669"/>
    <property type="project" value="TreeGrafter"/>
</dbReference>
<feature type="compositionally biased region" description="Basic and acidic residues" evidence="2">
    <location>
        <begin position="1"/>
        <end position="16"/>
    </location>
</feature>
<evidence type="ECO:0000256" key="2">
    <source>
        <dbReference type="SAM" id="MobiDB-lite"/>
    </source>
</evidence>
<evidence type="ECO:0000313" key="4">
    <source>
        <dbReference type="EMBL" id="CAD9258576.1"/>
    </source>
</evidence>
<organism evidence="4">
    <name type="scientific">Phaeomonas parva</name>
    <dbReference type="NCBI Taxonomy" id="124430"/>
    <lineage>
        <taxon>Eukaryota</taxon>
        <taxon>Sar</taxon>
        <taxon>Stramenopiles</taxon>
        <taxon>Ochrophyta</taxon>
        <taxon>Pinguiophyceae</taxon>
        <taxon>Pinguiochrysidales</taxon>
        <taxon>Pinguiochrysidaceae</taxon>
        <taxon>Phaeomonas</taxon>
    </lineage>
</organism>
<dbReference type="InterPro" id="IPR052625">
    <property type="entry name" value="Chl_b_Red"/>
</dbReference>
<dbReference type="CDD" id="cd05233">
    <property type="entry name" value="SDR_c"/>
    <property type="match status" value="1"/>
</dbReference>
<dbReference type="SUPFAM" id="SSF51735">
    <property type="entry name" value="NAD(P)-binding Rossmann-fold domains"/>
    <property type="match status" value="1"/>
</dbReference>
<dbReference type="PANTHER" id="PTHR24314">
    <property type="entry name" value="NON-SPECIFIC LIPID TRANSFER PROTEIN-RELATED"/>
    <property type="match status" value="1"/>
</dbReference>
<comment type="similarity">
    <text evidence="1">Belongs to the short-chain dehydrogenases/reductases (SDR) family.</text>
</comment>
<dbReference type="InterPro" id="IPR057326">
    <property type="entry name" value="KR_dom"/>
</dbReference>
<feature type="region of interest" description="Disordered" evidence="2">
    <location>
        <begin position="1"/>
        <end position="51"/>
    </location>
</feature>
<dbReference type="SMART" id="SM00822">
    <property type="entry name" value="PKS_KR"/>
    <property type="match status" value="1"/>
</dbReference>
<dbReference type="GO" id="GO:0010304">
    <property type="term" value="P:PSII associated light-harvesting complex II catabolic process"/>
    <property type="evidence" value="ECO:0007669"/>
    <property type="project" value="TreeGrafter"/>
</dbReference>